<feature type="region of interest" description="Disordered" evidence="1">
    <location>
        <begin position="1"/>
        <end position="33"/>
    </location>
</feature>
<dbReference type="EMBL" id="VSRR010017301">
    <property type="protein sequence ID" value="MPC60220.1"/>
    <property type="molecule type" value="Genomic_DNA"/>
</dbReference>
<evidence type="ECO:0000256" key="1">
    <source>
        <dbReference type="SAM" id="MobiDB-lite"/>
    </source>
</evidence>
<comment type="caution">
    <text evidence="2">The sequence shown here is derived from an EMBL/GenBank/DDBJ whole genome shotgun (WGS) entry which is preliminary data.</text>
</comment>
<dbReference type="Proteomes" id="UP000324222">
    <property type="component" value="Unassembled WGS sequence"/>
</dbReference>
<name>A0A5B7GIU7_PORTR</name>
<feature type="compositionally biased region" description="Basic and acidic residues" evidence="1">
    <location>
        <begin position="1"/>
        <end position="14"/>
    </location>
</feature>
<evidence type="ECO:0000313" key="3">
    <source>
        <dbReference type="Proteomes" id="UP000324222"/>
    </source>
</evidence>
<gene>
    <name evidence="2" type="ORF">E2C01_054259</name>
</gene>
<evidence type="ECO:0000313" key="2">
    <source>
        <dbReference type="EMBL" id="MPC60220.1"/>
    </source>
</evidence>
<keyword evidence="3" id="KW-1185">Reference proteome</keyword>
<sequence>MFSRHDSSRQEHNTRYRRKGGELPSRSTTKHPPLTAARPILNRLSQQKLQQPSGSHHFRVRERRRITLGLPSPHRQARVLVVVAVSSPGRRGGARGLPRTCHRFMFTDVRQRPRQGCKREERLLRQINHLRQGNAGTKITFDGINSADTRTHRCQSGLFISYASGRMTATKRHY</sequence>
<proteinExistence type="predicted"/>
<protein>
    <submittedName>
        <fullName evidence="2">Uncharacterized protein</fullName>
    </submittedName>
</protein>
<accession>A0A5B7GIU7</accession>
<dbReference type="AlphaFoldDB" id="A0A5B7GIU7"/>
<reference evidence="2 3" key="1">
    <citation type="submission" date="2019-05" db="EMBL/GenBank/DDBJ databases">
        <title>Another draft genome of Portunus trituberculatus and its Hox gene families provides insights of decapod evolution.</title>
        <authorList>
            <person name="Jeong J.-H."/>
            <person name="Song I."/>
            <person name="Kim S."/>
            <person name="Choi T."/>
            <person name="Kim D."/>
            <person name="Ryu S."/>
            <person name="Kim W."/>
        </authorList>
    </citation>
    <scope>NUCLEOTIDE SEQUENCE [LARGE SCALE GENOMIC DNA]</scope>
    <source>
        <tissue evidence="2">Muscle</tissue>
    </source>
</reference>
<organism evidence="2 3">
    <name type="scientific">Portunus trituberculatus</name>
    <name type="common">Swimming crab</name>
    <name type="synonym">Neptunus trituberculatus</name>
    <dbReference type="NCBI Taxonomy" id="210409"/>
    <lineage>
        <taxon>Eukaryota</taxon>
        <taxon>Metazoa</taxon>
        <taxon>Ecdysozoa</taxon>
        <taxon>Arthropoda</taxon>
        <taxon>Crustacea</taxon>
        <taxon>Multicrustacea</taxon>
        <taxon>Malacostraca</taxon>
        <taxon>Eumalacostraca</taxon>
        <taxon>Eucarida</taxon>
        <taxon>Decapoda</taxon>
        <taxon>Pleocyemata</taxon>
        <taxon>Brachyura</taxon>
        <taxon>Eubrachyura</taxon>
        <taxon>Portunoidea</taxon>
        <taxon>Portunidae</taxon>
        <taxon>Portuninae</taxon>
        <taxon>Portunus</taxon>
    </lineage>
</organism>